<organism evidence="6 7">
    <name type="scientific">Fibrobacter intestinalis</name>
    <dbReference type="NCBI Taxonomy" id="28122"/>
    <lineage>
        <taxon>Bacteria</taxon>
        <taxon>Pseudomonadati</taxon>
        <taxon>Fibrobacterota</taxon>
        <taxon>Fibrobacteria</taxon>
        <taxon>Fibrobacterales</taxon>
        <taxon>Fibrobacteraceae</taxon>
        <taxon>Fibrobacter</taxon>
    </lineage>
</organism>
<dbReference type="PANTHER" id="PTHR30371">
    <property type="entry name" value="SEC-INDEPENDENT PROTEIN TRANSLOCASE PROTEIN TATC"/>
    <property type="match status" value="1"/>
</dbReference>
<keyword evidence="3 5" id="KW-1133">Transmembrane helix</keyword>
<dbReference type="GO" id="GO:0009977">
    <property type="term" value="F:proton motive force dependent protein transmembrane transporter activity"/>
    <property type="evidence" value="ECO:0007669"/>
    <property type="project" value="TreeGrafter"/>
</dbReference>
<reference evidence="7" key="1">
    <citation type="submission" date="2016-11" db="EMBL/GenBank/DDBJ databases">
        <authorList>
            <person name="Varghese N."/>
            <person name="Submissions S."/>
        </authorList>
    </citation>
    <scope>NUCLEOTIDE SEQUENCE [LARGE SCALE GENOMIC DNA]</scope>
    <source>
        <strain evidence="7">UWOS</strain>
    </source>
</reference>
<proteinExistence type="inferred from homology"/>
<dbReference type="Proteomes" id="UP000184275">
    <property type="component" value="Unassembled WGS sequence"/>
</dbReference>
<dbReference type="GO" id="GO:0065002">
    <property type="term" value="P:intracellular protein transmembrane transport"/>
    <property type="evidence" value="ECO:0007669"/>
    <property type="project" value="TreeGrafter"/>
</dbReference>
<feature type="transmembrane region" description="Helical" evidence="5">
    <location>
        <begin position="98"/>
        <end position="127"/>
    </location>
</feature>
<dbReference type="HAMAP" id="MF_00902">
    <property type="entry name" value="TatC"/>
    <property type="match status" value="1"/>
</dbReference>
<keyword evidence="5" id="KW-1003">Cell membrane</keyword>
<keyword evidence="5" id="KW-0811">Translocation</keyword>
<evidence type="ECO:0000256" key="3">
    <source>
        <dbReference type="ARBA" id="ARBA00022989"/>
    </source>
</evidence>
<comment type="subunit">
    <text evidence="5">Forms a complex with TatA.</text>
</comment>
<comment type="subcellular location">
    <subcellularLocation>
        <location evidence="5">Cell membrane</location>
        <topology evidence="5">Multi-pass membrane protein</topology>
    </subcellularLocation>
    <subcellularLocation>
        <location evidence="1">Membrane</location>
        <topology evidence="1">Multi-pass membrane protein</topology>
    </subcellularLocation>
</comment>
<dbReference type="GO" id="GO:0033281">
    <property type="term" value="C:TAT protein transport complex"/>
    <property type="evidence" value="ECO:0007669"/>
    <property type="project" value="UniProtKB-UniRule"/>
</dbReference>
<keyword evidence="5" id="KW-0813">Transport</keyword>
<evidence type="ECO:0000313" key="7">
    <source>
        <dbReference type="Proteomes" id="UP000184275"/>
    </source>
</evidence>
<keyword evidence="7" id="KW-1185">Reference proteome</keyword>
<comment type="function">
    <text evidence="5">Part of the twin-arginine translocation (Tat) system that transports large folded proteins containing a characteristic twin-arginine motif in their signal peptide across membranes.</text>
</comment>
<keyword evidence="5" id="KW-0653">Protein transport</keyword>
<evidence type="ECO:0000256" key="1">
    <source>
        <dbReference type="ARBA" id="ARBA00004141"/>
    </source>
</evidence>
<feature type="transmembrane region" description="Helical" evidence="5">
    <location>
        <begin position="205"/>
        <end position="226"/>
    </location>
</feature>
<feature type="transmembrane region" description="Helical" evidence="5">
    <location>
        <begin position="147"/>
        <end position="169"/>
    </location>
</feature>
<gene>
    <name evidence="5" type="primary">tatC</name>
    <name evidence="6" type="ORF">SAMN05720469_11524</name>
</gene>
<accession>A0A1M6UR48</accession>
<dbReference type="PRINTS" id="PR01840">
    <property type="entry name" value="TATCFAMILY"/>
</dbReference>
<feature type="transmembrane region" description="Helical" evidence="5">
    <location>
        <begin position="64"/>
        <end position="86"/>
    </location>
</feature>
<dbReference type="AlphaFoldDB" id="A0A1M6UR48"/>
<comment type="similarity">
    <text evidence="5">Belongs to the TatC family.</text>
</comment>
<keyword evidence="2 5" id="KW-0812">Transmembrane</keyword>
<dbReference type="GO" id="GO:0043953">
    <property type="term" value="P:protein transport by the Tat complex"/>
    <property type="evidence" value="ECO:0007669"/>
    <property type="project" value="UniProtKB-UniRule"/>
</dbReference>
<dbReference type="EMBL" id="FRAW01000015">
    <property type="protein sequence ID" value="SHK71665.1"/>
    <property type="molecule type" value="Genomic_DNA"/>
</dbReference>
<dbReference type="InterPro" id="IPR002033">
    <property type="entry name" value="TatC"/>
</dbReference>
<dbReference type="NCBIfam" id="TIGR00945">
    <property type="entry name" value="tatC"/>
    <property type="match status" value="1"/>
</dbReference>
<dbReference type="RefSeq" id="WP_073304373.1">
    <property type="nucleotide sequence ID" value="NZ_FRAW01000015.1"/>
</dbReference>
<dbReference type="Pfam" id="PF00902">
    <property type="entry name" value="TatC"/>
    <property type="match status" value="1"/>
</dbReference>
<evidence type="ECO:0000256" key="2">
    <source>
        <dbReference type="ARBA" id="ARBA00022692"/>
    </source>
</evidence>
<comment type="caution">
    <text evidence="5">Lacks conserved residue(s) required for the propagation of feature annotation.</text>
</comment>
<protein>
    <recommendedName>
        <fullName evidence="5">Sec-independent protein translocase protein TatC</fullName>
    </recommendedName>
</protein>
<evidence type="ECO:0000313" key="6">
    <source>
        <dbReference type="EMBL" id="SHK71665.1"/>
    </source>
</evidence>
<dbReference type="PANTHER" id="PTHR30371:SF0">
    <property type="entry name" value="SEC-INDEPENDENT PROTEIN TRANSLOCASE PROTEIN TATC, CHLOROPLASTIC-RELATED"/>
    <property type="match status" value="1"/>
</dbReference>
<feature type="transmembrane region" description="Helical" evidence="5">
    <location>
        <begin position="181"/>
        <end position="199"/>
    </location>
</feature>
<keyword evidence="4 5" id="KW-0472">Membrane</keyword>
<sequence length="230" mass="26485">MEISEHFQELRRRLLICIVCFAAIAATAFACFPRLWHFVQIPIFQADTVTIVNLSPAEGVSVSILVSCMAAAFATSPLFLYHAYAFCAPAVQKENRRFFFASYLSACALFFFGAFFAYFCAIPLLFQFLLNYSDVKQLWSQTAYVSFLFRFEILFAVLFQMPVACALWGRSGISDRNFLWKHFRIILFLIVLISALVTPPDLPSLFWMAIPMFLLFLLSAFTYRLAWRKK</sequence>
<evidence type="ECO:0000256" key="5">
    <source>
        <dbReference type="HAMAP-Rule" id="MF_00902"/>
    </source>
</evidence>
<name>A0A1M6UR48_9BACT</name>
<evidence type="ECO:0000256" key="4">
    <source>
        <dbReference type="ARBA" id="ARBA00023136"/>
    </source>
</evidence>